<gene>
    <name evidence="2" type="ORF">OMM_07948</name>
</gene>
<evidence type="ECO:0000256" key="1">
    <source>
        <dbReference type="SAM" id="Phobius"/>
    </source>
</evidence>
<sequence>MKIDGGLIMRENLIKLYSLFEPALKIIVGFLVNKVTFAILEKLAGFYMFLILCMAFIYYLRDRLDVTLTFVGFVCLINLTLKFMGKNIWKIETWARDRQPFTVFQLEANRSHRNTYKIR</sequence>
<keyword evidence="1" id="KW-0812">Transmembrane</keyword>
<dbReference type="AlphaFoldDB" id="A0A1V1P9V9"/>
<keyword evidence="1" id="KW-1133">Transmembrane helix</keyword>
<proteinExistence type="predicted"/>
<evidence type="ECO:0000313" key="2">
    <source>
        <dbReference type="EMBL" id="ETR71692.1"/>
    </source>
</evidence>
<reference evidence="3" key="1">
    <citation type="submission" date="2012-11" db="EMBL/GenBank/DDBJ databases">
        <authorList>
            <person name="Lucero-Rivera Y.E."/>
            <person name="Tovar-Ramirez D."/>
        </authorList>
    </citation>
    <scope>NUCLEOTIDE SEQUENCE [LARGE SCALE GENOMIC DNA]</scope>
    <source>
        <strain evidence="3">Araruama</strain>
    </source>
</reference>
<organism evidence="2 3">
    <name type="scientific">Candidatus Magnetoglobus multicellularis str. Araruama</name>
    <dbReference type="NCBI Taxonomy" id="890399"/>
    <lineage>
        <taxon>Bacteria</taxon>
        <taxon>Pseudomonadati</taxon>
        <taxon>Thermodesulfobacteriota</taxon>
        <taxon>Desulfobacteria</taxon>
        <taxon>Desulfobacterales</taxon>
        <taxon>Desulfobacteraceae</taxon>
        <taxon>Candidatus Magnetoglobus</taxon>
    </lineage>
</organism>
<dbReference type="Proteomes" id="UP000189670">
    <property type="component" value="Unassembled WGS sequence"/>
</dbReference>
<protein>
    <submittedName>
        <fullName evidence="2">Uncharacterized protein</fullName>
    </submittedName>
</protein>
<feature type="transmembrane region" description="Helical" evidence="1">
    <location>
        <begin position="66"/>
        <end position="84"/>
    </location>
</feature>
<dbReference type="EMBL" id="ATBP01000235">
    <property type="protein sequence ID" value="ETR71692.1"/>
    <property type="molecule type" value="Genomic_DNA"/>
</dbReference>
<evidence type="ECO:0000313" key="3">
    <source>
        <dbReference type="Proteomes" id="UP000189670"/>
    </source>
</evidence>
<name>A0A1V1P9V9_9BACT</name>
<comment type="caution">
    <text evidence="2">The sequence shown here is derived from an EMBL/GenBank/DDBJ whole genome shotgun (WGS) entry which is preliminary data.</text>
</comment>
<keyword evidence="1" id="KW-0472">Membrane</keyword>
<accession>A0A1V1P9V9</accession>
<feature type="transmembrane region" description="Helical" evidence="1">
    <location>
        <begin position="44"/>
        <end position="60"/>
    </location>
</feature>